<evidence type="ECO:0000313" key="2">
    <source>
        <dbReference type="Proteomes" id="UP000326678"/>
    </source>
</evidence>
<reference evidence="1 2" key="1">
    <citation type="submission" date="2019-10" db="EMBL/GenBank/DDBJ databases">
        <title>Genomic and transcriptomic insights into the perfect genentic adaptation of a filamentous nitrogen-fixing cyanobacterium to rice fields.</title>
        <authorList>
            <person name="Chen Z."/>
        </authorList>
    </citation>
    <scope>NUCLEOTIDE SEQUENCE [LARGE SCALE GENOMIC DNA]</scope>
    <source>
        <strain evidence="1">CCNUC1</strain>
    </source>
</reference>
<sequence length="56" mass="6359">MEKLKMASLVGKNPGFDFLQQCCHDDPALRLMIKKLLAKFPQWGIAIVDGVLVDWE</sequence>
<keyword evidence="2" id="KW-1185">Reference proteome</keyword>
<protein>
    <submittedName>
        <fullName evidence="1">Uncharacterized protein</fullName>
    </submittedName>
</protein>
<dbReference type="AlphaFoldDB" id="A0A5P8WHH8"/>
<dbReference type="KEGG" id="nsh:GXM_08773"/>
<proteinExistence type="predicted"/>
<dbReference type="Proteomes" id="UP000326678">
    <property type="component" value="Chromosome Gxm2"/>
</dbReference>
<evidence type="ECO:0000313" key="1">
    <source>
        <dbReference type="EMBL" id="QFS51279.1"/>
    </source>
</evidence>
<name>A0A5P8WHH8_9NOSO</name>
<accession>A0A5P8WHH8</accession>
<gene>
    <name evidence="1" type="ORF">GXM_08773</name>
</gene>
<organism evidence="1 2">
    <name type="scientific">Nostoc sphaeroides CCNUC1</name>
    <dbReference type="NCBI Taxonomy" id="2653204"/>
    <lineage>
        <taxon>Bacteria</taxon>
        <taxon>Bacillati</taxon>
        <taxon>Cyanobacteriota</taxon>
        <taxon>Cyanophyceae</taxon>
        <taxon>Nostocales</taxon>
        <taxon>Nostocaceae</taxon>
        <taxon>Nostoc</taxon>
    </lineage>
</organism>
<dbReference type="EMBL" id="CP045227">
    <property type="protein sequence ID" value="QFS51279.1"/>
    <property type="molecule type" value="Genomic_DNA"/>
</dbReference>